<sequence length="67" mass="7735">MAELELKLNREEVNSIVRQWVEEHYPSLKIEDMTITFGTNGAGFEFGDDELPVFKGYKVQLNSKVDK</sequence>
<evidence type="ECO:0000313" key="1">
    <source>
        <dbReference type="EMBL" id="QQO38724.1"/>
    </source>
</evidence>
<reference evidence="1" key="1">
    <citation type="submission" date="2020-12" db="EMBL/GenBank/DDBJ databases">
        <authorList>
            <person name="Youbin C."/>
            <person name="Kawngpyo K."/>
        </authorList>
    </citation>
    <scope>NUCLEOTIDE SEQUENCE</scope>
</reference>
<dbReference type="EMBL" id="MW392802">
    <property type="protein sequence ID" value="QQO38724.1"/>
    <property type="molecule type" value="Genomic_DNA"/>
</dbReference>
<organism evidence="1 2">
    <name type="scientific">Bacillus phage BCPST</name>
    <dbReference type="NCBI Taxonomy" id="2801506"/>
    <lineage>
        <taxon>Viruses</taxon>
        <taxon>Duplodnaviria</taxon>
        <taxon>Heunggongvirae</taxon>
        <taxon>Uroviricota</taxon>
        <taxon>Caudoviricetes</taxon>
        <taxon>Sejongvirinae</taxon>
        <taxon>Yihwangvirus</taxon>
        <taxon>Yihwangvirus BCPST</taxon>
    </lineage>
</organism>
<gene>
    <name evidence="1" type="ORF">BCPST_106</name>
</gene>
<accession>A0AAE7PD66</accession>
<proteinExistence type="predicted"/>
<protein>
    <submittedName>
        <fullName evidence="1">Uncharacterized protein</fullName>
    </submittedName>
</protein>
<name>A0AAE7PD66_9CAUD</name>
<evidence type="ECO:0000313" key="2">
    <source>
        <dbReference type="Proteomes" id="UP000828328"/>
    </source>
</evidence>
<keyword evidence="2" id="KW-1185">Reference proteome</keyword>
<dbReference type="Proteomes" id="UP000828328">
    <property type="component" value="Segment"/>
</dbReference>